<keyword evidence="2" id="KW-0175">Coiled coil</keyword>
<organism evidence="3 4">
    <name type="scientific">OM182 bacterium BACL3 MAG-120507-bin80</name>
    <dbReference type="NCBI Taxonomy" id="1655577"/>
    <lineage>
        <taxon>Bacteria</taxon>
        <taxon>Pseudomonadati</taxon>
        <taxon>Pseudomonadota</taxon>
        <taxon>Gammaproteobacteria</taxon>
        <taxon>OMG group</taxon>
        <taxon>OM182 clade</taxon>
    </lineage>
</organism>
<sequence>MSIFTRLSDIVNSNISALLDKAENPEKMIRMVIQEMEETLVEVRSTTAKVIADKKTLKRRVDTLHKQSHDWEQKAELALSKGREDLAKAALVERSAINSSVAITETDLAKLDETLDKLSSEIELLQAKLNDARARQKTILLRTRATESRLNVHDKLKSHTIDSALNKFEHFERKIDQMEGQLETGHVEQRGLQSEFEELERQEQIDAELAALKAKMAKSAANAAEQP</sequence>
<dbReference type="InterPro" id="IPR014319">
    <property type="entry name" value="Phageshock_PspA"/>
</dbReference>
<dbReference type="GO" id="GO:0005829">
    <property type="term" value="C:cytosol"/>
    <property type="evidence" value="ECO:0007669"/>
    <property type="project" value="TreeGrafter"/>
</dbReference>
<dbReference type="PANTHER" id="PTHR31088">
    <property type="entry name" value="MEMBRANE-ASSOCIATED PROTEIN VIPP1, CHLOROPLASTIC"/>
    <property type="match status" value="1"/>
</dbReference>
<dbReference type="InterPro" id="IPR007157">
    <property type="entry name" value="PspA_VIPP1"/>
</dbReference>
<proteinExistence type="inferred from homology"/>
<evidence type="ECO:0000256" key="1">
    <source>
        <dbReference type="ARBA" id="ARBA00043985"/>
    </source>
</evidence>
<name>A0A0R2SE93_9GAMM</name>
<dbReference type="AlphaFoldDB" id="A0A0R2SE93"/>
<comment type="similarity">
    <text evidence="1">Belongs to the PspA/Vipp/IM30 family.</text>
</comment>
<dbReference type="Gene3D" id="1.10.287.2610">
    <property type="match status" value="1"/>
</dbReference>
<comment type="caution">
    <text evidence="3">The sequence shown here is derived from an EMBL/GenBank/DDBJ whole genome shotgun (WGS) entry which is preliminary data.</text>
</comment>
<evidence type="ECO:0000256" key="2">
    <source>
        <dbReference type="SAM" id="Coils"/>
    </source>
</evidence>
<dbReference type="PANTHER" id="PTHR31088:SF6">
    <property type="entry name" value="PHAGE SHOCK PROTEIN A"/>
    <property type="match status" value="1"/>
</dbReference>
<dbReference type="Proteomes" id="UP000051934">
    <property type="component" value="Unassembled WGS sequence"/>
</dbReference>
<protein>
    <submittedName>
        <fullName evidence="3">Phage shock protein A</fullName>
    </submittedName>
</protein>
<evidence type="ECO:0000313" key="4">
    <source>
        <dbReference type="Proteomes" id="UP000051934"/>
    </source>
</evidence>
<gene>
    <name evidence="3" type="ORF">ABR69_06515</name>
</gene>
<dbReference type="NCBIfam" id="TIGR02977">
    <property type="entry name" value="phageshock_pspA"/>
    <property type="match status" value="1"/>
</dbReference>
<feature type="coiled-coil region" evidence="2">
    <location>
        <begin position="101"/>
        <end position="135"/>
    </location>
</feature>
<evidence type="ECO:0000313" key="3">
    <source>
        <dbReference type="EMBL" id="KRO73201.1"/>
    </source>
</evidence>
<reference evidence="3 4" key="1">
    <citation type="submission" date="2015-10" db="EMBL/GenBank/DDBJ databases">
        <title>Metagenome-Assembled Genomes uncover a global brackish microbiome.</title>
        <authorList>
            <person name="Hugerth L.W."/>
            <person name="Larsson J."/>
            <person name="Alneberg J."/>
            <person name="Lindh M.V."/>
            <person name="Legrand C."/>
            <person name="Pinhassi J."/>
            <person name="Andersson A.F."/>
        </authorList>
    </citation>
    <scope>NUCLEOTIDE SEQUENCE [LARGE SCALE GENOMIC DNA]</scope>
    <source>
        <strain evidence="3">BACL4 MAG-120507-bin80</strain>
    </source>
</reference>
<dbReference type="GO" id="GO:0009271">
    <property type="term" value="P:phage shock"/>
    <property type="evidence" value="ECO:0007669"/>
    <property type="project" value="TreeGrafter"/>
</dbReference>
<dbReference type="Pfam" id="PF04012">
    <property type="entry name" value="PspA_IM30"/>
    <property type="match status" value="1"/>
</dbReference>
<accession>A0A0R2SE93</accession>
<dbReference type="EMBL" id="LIBB01000019">
    <property type="protein sequence ID" value="KRO73201.1"/>
    <property type="molecule type" value="Genomic_DNA"/>
</dbReference>